<gene>
    <name evidence="2" type="ORF">SVUK_LOCUS8785</name>
</gene>
<dbReference type="AlphaFoldDB" id="A0A3P7JCI5"/>
<evidence type="ECO:0000256" key="1">
    <source>
        <dbReference type="SAM" id="Phobius"/>
    </source>
</evidence>
<feature type="transmembrane region" description="Helical" evidence="1">
    <location>
        <begin position="34"/>
        <end position="53"/>
    </location>
</feature>
<reference evidence="2 3" key="1">
    <citation type="submission" date="2018-11" db="EMBL/GenBank/DDBJ databases">
        <authorList>
            <consortium name="Pathogen Informatics"/>
        </authorList>
    </citation>
    <scope>NUCLEOTIDE SEQUENCE [LARGE SCALE GENOMIC DNA]</scope>
</reference>
<name>A0A3P7JCI5_STRVU</name>
<dbReference type="OrthoDB" id="5846778at2759"/>
<protein>
    <submittedName>
        <fullName evidence="2">Uncharacterized protein</fullName>
    </submittedName>
</protein>
<keyword evidence="1" id="KW-0472">Membrane</keyword>
<evidence type="ECO:0000313" key="2">
    <source>
        <dbReference type="EMBL" id="VDM73787.1"/>
    </source>
</evidence>
<keyword evidence="1" id="KW-0812">Transmembrane</keyword>
<dbReference type="EMBL" id="UYYB01032472">
    <property type="protein sequence ID" value="VDM73787.1"/>
    <property type="molecule type" value="Genomic_DNA"/>
</dbReference>
<evidence type="ECO:0000313" key="3">
    <source>
        <dbReference type="Proteomes" id="UP000270094"/>
    </source>
</evidence>
<sequence length="99" mass="11506">MVLYTLSMLVEMVYYETIEVVTPNVVRIAVQGTLFFFLFISIDLVTIIGFAVVQRWLCATPQIEPARRKGRLFAKHYMEGNLLNPPDTDEVRELRKKQL</sequence>
<organism evidence="2 3">
    <name type="scientific">Strongylus vulgaris</name>
    <name type="common">Blood worm</name>
    <dbReference type="NCBI Taxonomy" id="40348"/>
    <lineage>
        <taxon>Eukaryota</taxon>
        <taxon>Metazoa</taxon>
        <taxon>Ecdysozoa</taxon>
        <taxon>Nematoda</taxon>
        <taxon>Chromadorea</taxon>
        <taxon>Rhabditida</taxon>
        <taxon>Rhabditina</taxon>
        <taxon>Rhabditomorpha</taxon>
        <taxon>Strongyloidea</taxon>
        <taxon>Strongylidae</taxon>
        <taxon>Strongylus</taxon>
    </lineage>
</organism>
<accession>A0A3P7JCI5</accession>
<keyword evidence="1" id="KW-1133">Transmembrane helix</keyword>
<proteinExistence type="predicted"/>
<keyword evidence="3" id="KW-1185">Reference proteome</keyword>
<dbReference type="Proteomes" id="UP000270094">
    <property type="component" value="Unassembled WGS sequence"/>
</dbReference>